<feature type="domain" description="SLH" evidence="2">
    <location>
        <begin position="23"/>
        <end position="86"/>
    </location>
</feature>
<keyword evidence="1" id="KW-0732">Signal</keyword>
<dbReference type="PANTHER" id="PTHR43308:SF1">
    <property type="entry name" value="OUTER MEMBRANE PROTEIN ALPHA"/>
    <property type="match status" value="1"/>
</dbReference>
<dbReference type="Pfam" id="PF00395">
    <property type="entry name" value="SLH"/>
    <property type="match status" value="1"/>
</dbReference>
<dbReference type="PROSITE" id="PS51272">
    <property type="entry name" value="SLH"/>
    <property type="match status" value="1"/>
</dbReference>
<comment type="caution">
    <text evidence="3">The sequence shown here is derived from an EMBL/GenBank/DDBJ whole genome shotgun (WGS) entry which is preliminary data.</text>
</comment>
<name>A0ABU3P445_9FIRM</name>
<evidence type="ECO:0000313" key="4">
    <source>
        <dbReference type="Proteomes" id="UP001254848"/>
    </source>
</evidence>
<evidence type="ECO:0000256" key="1">
    <source>
        <dbReference type="SAM" id="SignalP"/>
    </source>
</evidence>
<proteinExistence type="predicted"/>
<dbReference type="Proteomes" id="UP001254848">
    <property type="component" value="Unassembled WGS sequence"/>
</dbReference>
<dbReference type="InterPro" id="IPR051465">
    <property type="entry name" value="Cell_Envelope_Struct_Comp"/>
</dbReference>
<dbReference type="RefSeq" id="WP_413782255.1">
    <property type="nucleotide sequence ID" value="NZ_JAUOZS010000001.1"/>
</dbReference>
<reference evidence="3 4" key="1">
    <citation type="submission" date="2023-07" db="EMBL/GenBank/DDBJ databases">
        <title>The novel representative of Negativicutes class, Anaeroselena agilis gen. nov. sp. nov.</title>
        <authorList>
            <person name="Prokofeva M.I."/>
            <person name="Elcheninov A.G."/>
            <person name="Klyukina A."/>
            <person name="Kublanov I.V."/>
            <person name="Frolov E.N."/>
            <person name="Podosokorskaya O.A."/>
        </authorList>
    </citation>
    <scope>NUCLEOTIDE SEQUENCE [LARGE SCALE GENOMIC DNA]</scope>
    <source>
        <strain evidence="3 4">4137-cl</strain>
    </source>
</reference>
<dbReference type="SUPFAM" id="SSF56935">
    <property type="entry name" value="Porins"/>
    <property type="match status" value="1"/>
</dbReference>
<dbReference type="PANTHER" id="PTHR43308">
    <property type="entry name" value="OUTER MEMBRANE PROTEIN ALPHA-RELATED"/>
    <property type="match status" value="1"/>
</dbReference>
<organism evidence="3 4">
    <name type="scientific">Anaeroselena agilis</name>
    <dbReference type="NCBI Taxonomy" id="3063788"/>
    <lineage>
        <taxon>Bacteria</taxon>
        <taxon>Bacillati</taxon>
        <taxon>Bacillota</taxon>
        <taxon>Negativicutes</taxon>
        <taxon>Acetonemataceae</taxon>
        <taxon>Anaeroselena</taxon>
    </lineage>
</organism>
<gene>
    <name evidence="3" type="ORF">Q4T40_21485</name>
</gene>
<evidence type="ECO:0000259" key="2">
    <source>
        <dbReference type="PROSITE" id="PS51272"/>
    </source>
</evidence>
<dbReference type="EMBL" id="JAUOZS010000001">
    <property type="protein sequence ID" value="MDT8903811.1"/>
    <property type="molecule type" value="Genomic_DNA"/>
</dbReference>
<feature type="signal peptide" evidence="1">
    <location>
        <begin position="1"/>
        <end position="24"/>
    </location>
</feature>
<protein>
    <submittedName>
        <fullName evidence="3">S-layer homology domain-containing protein</fullName>
    </submittedName>
</protein>
<evidence type="ECO:0000313" key="3">
    <source>
        <dbReference type="EMBL" id="MDT8903811.1"/>
    </source>
</evidence>
<dbReference type="InterPro" id="IPR001119">
    <property type="entry name" value="SLH_dom"/>
</dbReference>
<sequence>MQKRLLKVAIATALTVAFAAPAFANPFSDVPAKHWAYAAVNKLAQAGVVDGYGDGTFRGDKTITRYEMAQIVAKAMNKDLNSDQKAIVDKLAKEYAVELNNLGVKVEGMQNQIDNMVKFSGDARVRYYNADNVDNSTDKDSTEYRVRLGATAKVNDTTSLYARITSGSASIGAQNADASIDNAYATTKILGLSTKIGRQDYSLGQGMLAGAGSVAIINGVSVSEGNFMAVGGKETNGTSMVNTYGAQYNFKFATAPISLAYLNQDKKDFYAAGTSFNLFPGFKVAGEYAKNETDNAKAYQVKASLGKTGLSVAYKDVERGAVPFDSALNLKSSGGILGDFRSVAEATGKAKGMEYEYNADLAKNTNLNLLYQDIKDAGKNVRATVNVKF</sequence>
<keyword evidence="4" id="KW-1185">Reference proteome</keyword>
<feature type="chain" id="PRO_5045253482" evidence="1">
    <location>
        <begin position="25"/>
        <end position="389"/>
    </location>
</feature>
<accession>A0ABU3P445</accession>